<evidence type="ECO:0000256" key="5">
    <source>
        <dbReference type="SAM" id="Phobius"/>
    </source>
</evidence>
<feature type="transmembrane region" description="Helical" evidence="5">
    <location>
        <begin position="334"/>
        <end position="357"/>
    </location>
</feature>
<accession>A0A381XPK2</accession>
<feature type="transmembrane region" description="Helical" evidence="5">
    <location>
        <begin position="302"/>
        <end position="328"/>
    </location>
</feature>
<dbReference type="PANTHER" id="PTHR30224:SF4">
    <property type="entry name" value="ELECTRON TRANSPORT PROTEIN YCCM-RELATED"/>
    <property type="match status" value="1"/>
</dbReference>
<proteinExistence type="predicted"/>
<reference evidence="7" key="1">
    <citation type="submission" date="2018-05" db="EMBL/GenBank/DDBJ databases">
        <authorList>
            <person name="Lanie J.A."/>
            <person name="Ng W.-L."/>
            <person name="Kazmierczak K.M."/>
            <person name="Andrzejewski T.M."/>
            <person name="Davidsen T.M."/>
            <person name="Wayne K.J."/>
            <person name="Tettelin H."/>
            <person name="Glass J.I."/>
            <person name="Rusch D."/>
            <person name="Podicherti R."/>
            <person name="Tsui H.-C.T."/>
            <person name="Winkler M.E."/>
        </authorList>
    </citation>
    <scope>NUCLEOTIDE SEQUENCE</scope>
</reference>
<protein>
    <recommendedName>
        <fullName evidence="6">4Fe-4S ferredoxin-type domain-containing protein</fullName>
    </recommendedName>
</protein>
<gene>
    <name evidence="7" type="ORF">METZ01_LOCUS119529</name>
</gene>
<keyword evidence="3 5" id="KW-0472">Membrane</keyword>
<comment type="subcellular location">
    <subcellularLocation>
        <location evidence="1">Cell membrane</location>
    </subcellularLocation>
</comment>
<evidence type="ECO:0000313" key="7">
    <source>
        <dbReference type="EMBL" id="SVA66675.1"/>
    </source>
</evidence>
<dbReference type="AlphaFoldDB" id="A0A381XPK2"/>
<feature type="transmembrane region" description="Helical" evidence="5">
    <location>
        <begin position="207"/>
        <end position="229"/>
    </location>
</feature>
<dbReference type="PROSITE" id="PS51379">
    <property type="entry name" value="4FE4S_FER_2"/>
    <property type="match status" value="1"/>
</dbReference>
<dbReference type="Pfam" id="PF12801">
    <property type="entry name" value="Fer4_5"/>
    <property type="match status" value="2"/>
</dbReference>
<sequence length="450" mass="50024">FRRNALAVEQNGESFPVPRERIMHWGRPDEGKVAEQVFYSWIMVIDPAVDLSRPLTFVYDDGSGGPYTTEFSIPEDVQMLLRSRVAPNTVVVSNSNSPDEQLAGAIEVQPTDGADLSTRSEEDGDSVTADLSSGPNELTDVRVATTPETDAEDLSDFDFLDLQNFDDFEEETAWSRMLSQARWIRVGTLGFLFGLVLYAFFTKGMVARWITLGVTFFYLGFVDGGFLSVSHIASGFSVGPSFYVNDLAVLMMVTFTLFTTLLWGRVFCGFLCPFGALQDFLERVVPRRLQRKMPQPIHARAIYVKYALLVLIVALAAAPSHTGIYQYFEPFGTVFYFSPSLVLWGIALGILVASALIPRFYCRYACPLGAALGLVSLVSIFRIGRVEQCDPCKVCEFSCPTGAISGPKIDFKECVRCNICEVKLRSKAGVCRHPMDEVRSRLIKLETVAR</sequence>
<dbReference type="GO" id="GO:0005886">
    <property type="term" value="C:plasma membrane"/>
    <property type="evidence" value="ECO:0007669"/>
    <property type="project" value="UniProtKB-SubCell"/>
</dbReference>
<name>A0A381XPK2_9ZZZZ</name>
<feature type="transmembrane region" description="Helical" evidence="5">
    <location>
        <begin position="183"/>
        <end position="201"/>
    </location>
</feature>
<dbReference type="SUPFAM" id="SSF54862">
    <property type="entry name" value="4Fe-4S ferredoxins"/>
    <property type="match status" value="1"/>
</dbReference>
<keyword evidence="5" id="KW-0812">Transmembrane</keyword>
<evidence type="ECO:0000256" key="3">
    <source>
        <dbReference type="ARBA" id="ARBA00023136"/>
    </source>
</evidence>
<dbReference type="InterPro" id="IPR052378">
    <property type="entry name" value="NosR_regulator"/>
</dbReference>
<feature type="domain" description="4Fe-4S ferredoxin-type" evidence="6">
    <location>
        <begin position="379"/>
        <end position="409"/>
    </location>
</feature>
<organism evidence="7">
    <name type="scientific">marine metagenome</name>
    <dbReference type="NCBI Taxonomy" id="408172"/>
    <lineage>
        <taxon>unclassified sequences</taxon>
        <taxon>metagenomes</taxon>
        <taxon>ecological metagenomes</taxon>
    </lineage>
</organism>
<evidence type="ECO:0000256" key="1">
    <source>
        <dbReference type="ARBA" id="ARBA00004236"/>
    </source>
</evidence>
<keyword evidence="2" id="KW-1003">Cell membrane</keyword>
<feature type="non-terminal residue" evidence="7">
    <location>
        <position position="1"/>
    </location>
</feature>
<evidence type="ECO:0000256" key="4">
    <source>
        <dbReference type="SAM" id="MobiDB-lite"/>
    </source>
</evidence>
<keyword evidence="5" id="KW-1133">Transmembrane helix</keyword>
<evidence type="ECO:0000259" key="6">
    <source>
        <dbReference type="PROSITE" id="PS51379"/>
    </source>
</evidence>
<dbReference type="PANTHER" id="PTHR30224">
    <property type="entry name" value="ELECTRON TRANSPORT PROTEIN"/>
    <property type="match status" value="1"/>
</dbReference>
<dbReference type="InterPro" id="IPR017896">
    <property type="entry name" value="4Fe4S_Fe-S-bd"/>
</dbReference>
<dbReference type="EMBL" id="UINC01015918">
    <property type="protein sequence ID" value="SVA66675.1"/>
    <property type="molecule type" value="Genomic_DNA"/>
</dbReference>
<evidence type="ECO:0000256" key="2">
    <source>
        <dbReference type="ARBA" id="ARBA00022475"/>
    </source>
</evidence>
<feature type="region of interest" description="Disordered" evidence="4">
    <location>
        <begin position="110"/>
        <end position="138"/>
    </location>
</feature>
<feature type="transmembrane region" description="Helical" evidence="5">
    <location>
        <begin position="241"/>
        <end position="258"/>
    </location>
</feature>